<organism evidence="8 9">
    <name type="scientific">Genlisea aurea</name>
    <dbReference type="NCBI Taxonomy" id="192259"/>
    <lineage>
        <taxon>Eukaryota</taxon>
        <taxon>Viridiplantae</taxon>
        <taxon>Streptophyta</taxon>
        <taxon>Embryophyta</taxon>
        <taxon>Tracheophyta</taxon>
        <taxon>Spermatophyta</taxon>
        <taxon>Magnoliopsida</taxon>
        <taxon>eudicotyledons</taxon>
        <taxon>Gunneridae</taxon>
        <taxon>Pentapetalae</taxon>
        <taxon>asterids</taxon>
        <taxon>lamiids</taxon>
        <taxon>Lamiales</taxon>
        <taxon>Lentibulariaceae</taxon>
        <taxon>Genlisea</taxon>
    </lineage>
</organism>
<comment type="similarity">
    <text evidence="2">Belongs to the 'GDSL' lipolytic enzyme family.</text>
</comment>
<dbReference type="GO" id="GO:0005576">
    <property type="term" value="C:extracellular region"/>
    <property type="evidence" value="ECO:0007669"/>
    <property type="project" value="UniProtKB-SubCell"/>
</dbReference>
<keyword evidence="6" id="KW-0442">Lipid degradation</keyword>
<evidence type="ECO:0000313" key="8">
    <source>
        <dbReference type="EMBL" id="EPS64557.1"/>
    </source>
</evidence>
<dbReference type="InterPro" id="IPR051238">
    <property type="entry name" value="GDSL_esterase/lipase"/>
</dbReference>
<comment type="subcellular location">
    <subcellularLocation>
        <location evidence="1">Secreted</location>
    </subcellularLocation>
</comment>
<dbReference type="GO" id="GO:0016042">
    <property type="term" value="P:lipid catabolic process"/>
    <property type="evidence" value="ECO:0007669"/>
    <property type="project" value="UniProtKB-KW"/>
</dbReference>
<dbReference type="Proteomes" id="UP000015453">
    <property type="component" value="Unassembled WGS sequence"/>
</dbReference>
<dbReference type="AlphaFoldDB" id="S8DX70"/>
<keyword evidence="3" id="KW-0964">Secreted</keyword>
<evidence type="ECO:0000256" key="1">
    <source>
        <dbReference type="ARBA" id="ARBA00004613"/>
    </source>
</evidence>
<name>S8DX70_9LAMI</name>
<dbReference type="PANTHER" id="PTHR45650">
    <property type="entry name" value="GDSL-LIKE LIPASE/ACYLHYDROLASE-RELATED"/>
    <property type="match status" value="1"/>
</dbReference>
<feature type="non-terminal residue" evidence="8">
    <location>
        <position position="326"/>
    </location>
</feature>
<evidence type="ECO:0000256" key="7">
    <source>
        <dbReference type="ARBA" id="ARBA00023098"/>
    </source>
</evidence>
<sequence length="326" mass="34449">VPGLFYFGDSLLDVGNNNNLDTTAKANYPPYGIDFPLGPTGRFANGANLADYIAALVGFPLGIAPFVNATNADIVNGVNYASGGGGILDNSGSNLGKVYSLDDQLDNHDSIISRLNNLVGIENTTELLSESLYVSYIGSNDYINNYFIPNNTALRAAISPQTFATFVTTTYYFQLLRLYDCGARKVAVFGLGLIGCIPRELYLYPPTAGEACDDNINQAVEYFNTGVQSVVAALNILPGANFTYINSFAISEAPVPAGVNATAPCCVVSTSDGQCVEGSTPCTVRDAHIFYDDFHPVSIFAQAIAGAAYSGPSPSIASPYSISQLI</sequence>
<evidence type="ECO:0000256" key="3">
    <source>
        <dbReference type="ARBA" id="ARBA00022525"/>
    </source>
</evidence>
<keyword evidence="4" id="KW-0732">Signal</keyword>
<dbReference type="InterPro" id="IPR001087">
    <property type="entry name" value="GDSL"/>
</dbReference>
<evidence type="ECO:0000313" key="9">
    <source>
        <dbReference type="Proteomes" id="UP000015453"/>
    </source>
</evidence>
<evidence type="ECO:0000256" key="4">
    <source>
        <dbReference type="ARBA" id="ARBA00022729"/>
    </source>
</evidence>
<dbReference type="InterPro" id="IPR035669">
    <property type="entry name" value="SGNH_plant_lipase-like"/>
</dbReference>
<dbReference type="GO" id="GO:0016788">
    <property type="term" value="F:hydrolase activity, acting on ester bonds"/>
    <property type="evidence" value="ECO:0007669"/>
    <property type="project" value="InterPro"/>
</dbReference>
<accession>S8DX70</accession>
<feature type="non-terminal residue" evidence="8">
    <location>
        <position position="1"/>
    </location>
</feature>
<keyword evidence="9" id="KW-1185">Reference proteome</keyword>
<evidence type="ECO:0000256" key="5">
    <source>
        <dbReference type="ARBA" id="ARBA00022801"/>
    </source>
</evidence>
<evidence type="ECO:0000256" key="2">
    <source>
        <dbReference type="ARBA" id="ARBA00008668"/>
    </source>
</evidence>
<comment type="caution">
    <text evidence="8">The sequence shown here is derived from an EMBL/GenBank/DDBJ whole genome shotgun (WGS) entry which is preliminary data.</text>
</comment>
<dbReference type="PANTHER" id="PTHR45650:SF9">
    <property type="entry name" value="SGNH HYDROLASE-TYPE ESTERASE DOMAIN-CONTAINING PROTEIN"/>
    <property type="match status" value="1"/>
</dbReference>
<dbReference type="Gene3D" id="3.40.50.1110">
    <property type="entry name" value="SGNH hydrolase"/>
    <property type="match status" value="1"/>
</dbReference>
<dbReference type="EMBL" id="AUSU01004745">
    <property type="protein sequence ID" value="EPS64557.1"/>
    <property type="molecule type" value="Genomic_DNA"/>
</dbReference>
<reference evidence="8 9" key="1">
    <citation type="journal article" date="2013" name="BMC Genomics">
        <title>The miniature genome of a carnivorous plant Genlisea aurea contains a low number of genes and short non-coding sequences.</title>
        <authorList>
            <person name="Leushkin E.V."/>
            <person name="Sutormin R.A."/>
            <person name="Nabieva E.R."/>
            <person name="Penin A.A."/>
            <person name="Kondrashov A.S."/>
            <person name="Logacheva M.D."/>
        </authorList>
    </citation>
    <scope>NUCLEOTIDE SEQUENCE [LARGE SCALE GENOMIC DNA]</scope>
</reference>
<dbReference type="Pfam" id="PF00657">
    <property type="entry name" value="Lipase_GDSL"/>
    <property type="match status" value="1"/>
</dbReference>
<keyword evidence="7" id="KW-0443">Lipid metabolism</keyword>
<protein>
    <submittedName>
        <fullName evidence="8">Uncharacterized protein</fullName>
    </submittedName>
</protein>
<dbReference type="CDD" id="cd01837">
    <property type="entry name" value="SGNH_plant_lipase_like"/>
    <property type="match status" value="1"/>
</dbReference>
<gene>
    <name evidence="8" type="ORF">M569_10224</name>
</gene>
<dbReference type="OrthoDB" id="1683520at2759"/>
<dbReference type="InterPro" id="IPR036514">
    <property type="entry name" value="SGNH_hydro_sf"/>
</dbReference>
<proteinExistence type="inferred from homology"/>
<evidence type="ECO:0000256" key="6">
    <source>
        <dbReference type="ARBA" id="ARBA00022963"/>
    </source>
</evidence>
<keyword evidence="5" id="KW-0378">Hydrolase</keyword>